<dbReference type="PANTHER" id="PTHR45904">
    <property type="entry name" value="TRNA (URACIL-5-)-METHYLTRANSFERASE"/>
    <property type="match status" value="1"/>
</dbReference>
<evidence type="ECO:0000313" key="2">
    <source>
        <dbReference type="Proteomes" id="UP000694407"/>
    </source>
</evidence>
<keyword evidence="2" id="KW-1185">Reference proteome</keyword>
<dbReference type="InterPro" id="IPR045850">
    <property type="entry name" value="TRM2_met"/>
</dbReference>
<dbReference type="GeneTree" id="ENSGT00940000170926"/>
<evidence type="ECO:0000313" key="1">
    <source>
        <dbReference type="Ensembl" id="ENSMMMP00000018003.1"/>
    </source>
</evidence>
<dbReference type="Ensembl" id="ENSMMMT00000020469.1">
    <property type="protein sequence ID" value="ENSMMMP00000018003.1"/>
    <property type="gene ID" value="ENSMMMG00000015973.1"/>
</dbReference>
<dbReference type="PANTHER" id="PTHR45904:SF1">
    <property type="entry name" value="TRNA (URACIL-5-)-METHYLTRANSFERASE HOMOLOG B"/>
    <property type="match status" value="1"/>
</dbReference>
<protein>
    <submittedName>
        <fullName evidence="1">Uncharacterized protein</fullName>
    </submittedName>
</protein>
<proteinExistence type="predicted"/>
<dbReference type="Proteomes" id="UP000694407">
    <property type="component" value="Unplaced"/>
</dbReference>
<organism evidence="1 2">
    <name type="scientific">Marmota marmota marmota</name>
    <name type="common">Alpine marmot</name>
    <dbReference type="NCBI Taxonomy" id="9994"/>
    <lineage>
        <taxon>Eukaryota</taxon>
        <taxon>Metazoa</taxon>
        <taxon>Chordata</taxon>
        <taxon>Craniata</taxon>
        <taxon>Vertebrata</taxon>
        <taxon>Euteleostomi</taxon>
        <taxon>Mammalia</taxon>
        <taxon>Eutheria</taxon>
        <taxon>Euarchontoglires</taxon>
        <taxon>Glires</taxon>
        <taxon>Rodentia</taxon>
        <taxon>Sciuromorpha</taxon>
        <taxon>Sciuridae</taxon>
        <taxon>Xerinae</taxon>
        <taxon>Marmotini</taxon>
        <taxon>Marmota</taxon>
    </lineage>
</organism>
<accession>A0A8C5ZTU1</accession>
<name>A0A8C5ZTU1_MARMA</name>
<dbReference type="GO" id="GO:0003723">
    <property type="term" value="F:RNA binding"/>
    <property type="evidence" value="ECO:0007669"/>
    <property type="project" value="TreeGrafter"/>
</dbReference>
<sequence length="127" mass="14201">YSLRCFLSRVGLFSKPGLLPWCARKPSDGSQPFWGTACKGNFSHGISKKCPRGQKSCEKPTYLGPLDGSWQERLADVVTPLWRLSYEEQLKPVINGYRNKSTFSVNRGPDGNPKTVGYYVGTRGQLK</sequence>
<reference evidence="1" key="1">
    <citation type="submission" date="2025-08" db="UniProtKB">
        <authorList>
            <consortium name="Ensembl"/>
        </authorList>
    </citation>
    <scope>IDENTIFICATION</scope>
</reference>
<reference evidence="1" key="2">
    <citation type="submission" date="2025-09" db="UniProtKB">
        <authorList>
            <consortium name="Ensembl"/>
        </authorList>
    </citation>
    <scope>IDENTIFICATION</scope>
</reference>
<dbReference type="AlphaFoldDB" id="A0A8C5ZTU1"/>